<proteinExistence type="predicted"/>
<evidence type="ECO:0000313" key="1">
    <source>
        <dbReference type="EMBL" id="MDP9763849.1"/>
    </source>
</evidence>
<accession>A0ABT9MB83</accession>
<sequence length="125" mass="12758">MKKQIRIGKAGYNGQDPKLGITYAVAAGAEKGDIVSPTATPGQVSRAAAEQPFEGELVTLERDGYGTVTRGEVTVARRTGAIPAGFQNLATDGTGGVKVAAAAASSTRCRVIGTDAETVAFYIIG</sequence>
<reference evidence="1 2" key="1">
    <citation type="submission" date="2023-07" db="EMBL/GenBank/DDBJ databases">
        <title>Genomic Encyclopedia of Type Strains, Phase IV (KMG-IV): sequencing the most valuable type-strain genomes for metagenomic binning, comparative biology and taxonomic classification.</title>
        <authorList>
            <person name="Goeker M."/>
        </authorList>
    </citation>
    <scope>NUCLEOTIDE SEQUENCE [LARGE SCALE GENOMIC DNA]</scope>
    <source>
        <strain evidence="1 2">NIO-1023</strain>
    </source>
</reference>
<comment type="caution">
    <text evidence="1">The sequence shown here is derived from an EMBL/GenBank/DDBJ whole genome shotgun (WGS) entry which is preliminary data.</text>
</comment>
<gene>
    <name evidence="1" type="ORF">QO006_001266</name>
</gene>
<dbReference type="Proteomes" id="UP001232163">
    <property type="component" value="Unassembled WGS sequence"/>
</dbReference>
<dbReference type="RefSeq" id="WP_307464994.1">
    <property type="nucleotide sequence ID" value="NZ_JAURUR010000002.1"/>
</dbReference>
<evidence type="ECO:0000313" key="2">
    <source>
        <dbReference type="Proteomes" id="UP001232163"/>
    </source>
</evidence>
<protein>
    <recommendedName>
        <fullName evidence="3">DUF2190 family protein</fullName>
    </recommendedName>
</protein>
<dbReference type="EMBL" id="JAURUR010000002">
    <property type="protein sequence ID" value="MDP9763849.1"/>
    <property type="molecule type" value="Genomic_DNA"/>
</dbReference>
<name>A0ABT9MB83_9DEIO</name>
<organism evidence="1 2">
    <name type="scientific">Deinococcus enclensis</name>
    <dbReference type="NCBI Taxonomy" id="1049582"/>
    <lineage>
        <taxon>Bacteria</taxon>
        <taxon>Thermotogati</taxon>
        <taxon>Deinococcota</taxon>
        <taxon>Deinococci</taxon>
        <taxon>Deinococcales</taxon>
        <taxon>Deinococcaceae</taxon>
        <taxon>Deinococcus</taxon>
    </lineage>
</organism>
<keyword evidence="2" id="KW-1185">Reference proteome</keyword>
<evidence type="ECO:0008006" key="3">
    <source>
        <dbReference type="Google" id="ProtNLM"/>
    </source>
</evidence>